<proteinExistence type="predicted"/>
<keyword evidence="2" id="KW-1185">Reference proteome</keyword>
<dbReference type="AlphaFoldDB" id="A0A8R1E452"/>
<reference evidence="1" key="2">
    <citation type="submission" date="2022-06" db="UniProtKB">
        <authorList>
            <consortium name="EnsemblMetazoa"/>
        </authorList>
    </citation>
    <scope>IDENTIFICATION</scope>
    <source>
        <strain evidence="1">DF5081</strain>
    </source>
</reference>
<sequence>MSCGSRRKRRASSRLVRKTEYEIKYGWDKPPVEVAGRKPREVATHLEGTFWAHGLPLVRPPIIRPEAVIKLHSCGANHTAKQRLPAKQHIAQRSCLHWPSIHPEFSTTIDDLATAAEKKNKTRSRREIAINSTINNAYRQRKRLENLTLRFTPEGRLQLPRARGTSFLLYTGACRVRHHSLTGPAVHLSPTSIRNPTIFNKHRVSSQLKAGDALVVTRPRRFRTPVQIRFVNVVIAIGSTVVTMPPKGAAQESRRLPQHDRKAQTGQLFYFLTTFQPDHVRIYQGSRSILLPECSTNTAYLRLNAISTEGQHFVNAAGNLCDVDFC</sequence>
<reference evidence="2" key="1">
    <citation type="submission" date="2010-08" db="EMBL/GenBank/DDBJ databases">
        <authorList>
            <consortium name="Caenorhabditis japonica Sequencing Consortium"/>
            <person name="Wilson R.K."/>
        </authorList>
    </citation>
    <scope>NUCLEOTIDE SEQUENCE [LARGE SCALE GENOMIC DNA]</scope>
    <source>
        <strain evidence="2">DF5081</strain>
    </source>
</reference>
<name>A0A8R1E452_CAEJA</name>
<organism evidence="1 2">
    <name type="scientific">Caenorhabditis japonica</name>
    <dbReference type="NCBI Taxonomy" id="281687"/>
    <lineage>
        <taxon>Eukaryota</taxon>
        <taxon>Metazoa</taxon>
        <taxon>Ecdysozoa</taxon>
        <taxon>Nematoda</taxon>
        <taxon>Chromadorea</taxon>
        <taxon>Rhabditida</taxon>
        <taxon>Rhabditina</taxon>
        <taxon>Rhabditomorpha</taxon>
        <taxon>Rhabditoidea</taxon>
        <taxon>Rhabditidae</taxon>
        <taxon>Peloderinae</taxon>
        <taxon>Caenorhabditis</taxon>
    </lineage>
</organism>
<protein>
    <submittedName>
        <fullName evidence="1">Uncharacterized protein</fullName>
    </submittedName>
</protein>
<dbReference type="EnsemblMetazoa" id="CJA23075.1">
    <property type="protein sequence ID" value="CJA23075.1"/>
    <property type="gene ID" value="WBGene00178647"/>
</dbReference>
<evidence type="ECO:0000313" key="2">
    <source>
        <dbReference type="Proteomes" id="UP000005237"/>
    </source>
</evidence>
<dbReference type="Proteomes" id="UP000005237">
    <property type="component" value="Unassembled WGS sequence"/>
</dbReference>
<accession>A0A8R1E452</accession>
<evidence type="ECO:0000313" key="1">
    <source>
        <dbReference type="EnsemblMetazoa" id="CJA23075.1"/>
    </source>
</evidence>